<name>A0A7C5IY67_9GAMM</name>
<gene>
    <name evidence="1" type="ORF">ENJ98_00300</name>
</gene>
<sequence length="77" mass="8626">MGSYCGDVLIHIDESLDDQDIHEIEYELGQIDGVYSACVPEKARHLMLVDYDPMDVEASELLQQVRSHGLHAELVGL</sequence>
<dbReference type="InterPro" id="IPR036163">
    <property type="entry name" value="HMA_dom_sf"/>
</dbReference>
<reference evidence="1" key="1">
    <citation type="journal article" date="2020" name="mSystems">
        <title>Genome- and Community-Level Interaction Insights into Carbon Utilization and Element Cycling Functions of Hydrothermarchaeota in Hydrothermal Sediment.</title>
        <authorList>
            <person name="Zhou Z."/>
            <person name="Liu Y."/>
            <person name="Xu W."/>
            <person name="Pan J."/>
            <person name="Luo Z.H."/>
            <person name="Li M."/>
        </authorList>
    </citation>
    <scope>NUCLEOTIDE SEQUENCE [LARGE SCALE GENOMIC DNA]</scope>
    <source>
        <strain evidence="1">HyVt-535</strain>
    </source>
</reference>
<evidence type="ECO:0000313" key="1">
    <source>
        <dbReference type="EMBL" id="HHH12655.1"/>
    </source>
</evidence>
<dbReference type="AlphaFoldDB" id="A0A7C5IY67"/>
<protein>
    <submittedName>
        <fullName evidence="1">Heavy-metal-associated domain-containing protein</fullName>
    </submittedName>
</protein>
<dbReference type="GO" id="GO:0046872">
    <property type="term" value="F:metal ion binding"/>
    <property type="evidence" value="ECO:0007669"/>
    <property type="project" value="InterPro"/>
</dbReference>
<accession>A0A7C5IY67</accession>
<dbReference type="EMBL" id="DROM01000020">
    <property type="protein sequence ID" value="HHH12655.1"/>
    <property type="molecule type" value="Genomic_DNA"/>
</dbReference>
<organism evidence="1">
    <name type="scientific">Thiolapillus brandeum</name>
    <dbReference type="NCBI Taxonomy" id="1076588"/>
    <lineage>
        <taxon>Bacteria</taxon>
        <taxon>Pseudomonadati</taxon>
        <taxon>Pseudomonadota</taxon>
        <taxon>Gammaproteobacteria</taxon>
        <taxon>Chromatiales</taxon>
        <taxon>Sedimenticolaceae</taxon>
        <taxon>Thiolapillus</taxon>
    </lineage>
</organism>
<dbReference type="Proteomes" id="UP000886100">
    <property type="component" value="Unassembled WGS sequence"/>
</dbReference>
<comment type="caution">
    <text evidence="1">The sequence shown here is derived from an EMBL/GenBank/DDBJ whole genome shotgun (WGS) entry which is preliminary data.</text>
</comment>
<proteinExistence type="predicted"/>
<dbReference type="SUPFAM" id="SSF55008">
    <property type="entry name" value="HMA, heavy metal-associated domain"/>
    <property type="match status" value="1"/>
</dbReference>